<accession>X6MC16</accession>
<dbReference type="InterPro" id="IPR020568">
    <property type="entry name" value="Ribosomal_Su5_D2-typ_SF"/>
</dbReference>
<dbReference type="SUPFAM" id="SSF55874">
    <property type="entry name" value="ATPase domain of HSP90 chaperone/DNA topoisomerase II/histidine kinase"/>
    <property type="match status" value="1"/>
</dbReference>
<evidence type="ECO:0000313" key="5">
    <source>
        <dbReference type="EMBL" id="ETO10595.1"/>
    </source>
</evidence>
<evidence type="ECO:0000256" key="1">
    <source>
        <dbReference type="ARBA" id="ARBA00008239"/>
    </source>
</evidence>
<organism evidence="5 6">
    <name type="scientific">Reticulomyxa filosa</name>
    <dbReference type="NCBI Taxonomy" id="46433"/>
    <lineage>
        <taxon>Eukaryota</taxon>
        <taxon>Sar</taxon>
        <taxon>Rhizaria</taxon>
        <taxon>Retaria</taxon>
        <taxon>Foraminifera</taxon>
        <taxon>Monothalamids</taxon>
        <taxon>Reticulomyxidae</taxon>
        <taxon>Reticulomyxa</taxon>
    </lineage>
</organism>
<evidence type="ECO:0000256" key="3">
    <source>
        <dbReference type="ARBA" id="ARBA00022840"/>
    </source>
</evidence>
<evidence type="ECO:0000256" key="2">
    <source>
        <dbReference type="ARBA" id="ARBA00022741"/>
    </source>
</evidence>
<gene>
    <name evidence="5" type="ORF">RFI_26782</name>
</gene>
<dbReference type="GO" id="GO:0005524">
    <property type="term" value="F:ATP binding"/>
    <property type="evidence" value="ECO:0007669"/>
    <property type="project" value="UniProtKB-KW"/>
</dbReference>
<dbReference type="OrthoDB" id="5426351at2759"/>
<dbReference type="AlphaFoldDB" id="X6MC16"/>
<keyword evidence="3" id="KW-0067">ATP-binding</keyword>
<dbReference type="Pfam" id="PF00183">
    <property type="entry name" value="HSP90"/>
    <property type="match status" value="2"/>
</dbReference>
<evidence type="ECO:0008006" key="7">
    <source>
        <dbReference type="Google" id="ProtNLM"/>
    </source>
</evidence>
<dbReference type="SUPFAM" id="SSF54211">
    <property type="entry name" value="Ribosomal protein S5 domain 2-like"/>
    <property type="match status" value="1"/>
</dbReference>
<comment type="caution">
    <text evidence="5">The sequence shown here is derived from an EMBL/GenBank/DDBJ whole genome shotgun (WGS) entry which is preliminary data.</text>
</comment>
<dbReference type="GO" id="GO:0051082">
    <property type="term" value="F:unfolded protein binding"/>
    <property type="evidence" value="ECO:0007669"/>
    <property type="project" value="InterPro"/>
</dbReference>
<dbReference type="Gene3D" id="3.30.230.80">
    <property type="match status" value="2"/>
</dbReference>
<dbReference type="Gene3D" id="3.40.50.11260">
    <property type="match status" value="1"/>
</dbReference>
<dbReference type="GO" id="GO:0016887">
    <property type="term" value="F:ATP hydrolysis activity"/>
    <property type="evidence" value="ECO:0007669"/>
    <property type="project" value="InterPro"/>
</dbReference>
<dbReference type="Gene3D" id="3.30.565.10">
    <property type="entry name" value="Histidine kinase-like ATPase, C-terminal domain"/>
    <property type="match status" value="1"/>
</dbReference>
<evidence type="ECO:0000256" key="4">
    <source>
        <dbReference type="ARBA" id="ARBA00023186"/>
    </source>
</evidence>
<dbReference type="InterPro" id="IPR020575">
    <property type="entry name" value="Hsp90_N"/>
</dbReference>
<proteinExistence type="inferred from homology"/>
<dbReference type="EMBL" id="ASPP01023366">
    <property type="protein sequence ID" value="ETO10595.1"/>
    <property type="molecule type" value="Genomic_DNA"/>
</dbReference>
<keyword evidence="4" id="KW-0143">Chaperone</keyword>
<comment type="similarity">
    <text evidence="1">Belongs to the heat shock protein 90 family.</text>
</comment>
<evidence type="ECO:0000313" key="6">
    <source>
        <dbReference type="Proteomes" id="UP000023152"/>
    </source>
</evidence>
<keyword evidence="6" id="KW-1185">Reference proteome</keyword>
<sequence>MTKEDLVNTLEQLPEVAQNSQFGVGFYSAYLVSERVMVRSKHNDEEQHVWESTARGTFSVRSDSDNPYQIKRGTDIYLYLKDDCANFCKKKTINLLTIKEEEKVCIFICFDIRTYVWGGKCYWFFFEDKKKKDEVNEEDDNDKDKDKNKEKPEEVSKEEYAAFYKSISNNWEEYLAVKHFNYYLCQRRHLLICLNQRRKRITLSSSFEEFSLWMIAKIFDLNIFHIKNNPEEHREKMFADFKTFYEQFHKNIKLGIHEDSKNRNKLADLLRYYSTKSCEELTSMKEYVGIMKENQKHIYYITGESRANVEASLFLEALKKIDLEVLFLAILLTNTQSNN</sequence>
<dbReference type="InterPro" id="IPR036890">
    <property type="entry name" value="HATPase_C_sf"/>
</dbReference>
<dbReference type="GO" id="GO:0140662">
    <property type="term" value="F:ATP-dependent protein folding chaperone"/>
    <property type="evidence" value="ECO:0007669"/>
    <property type="project" value="InterPro"/>
</dbReference>
<dbReference type="InterPro" id="IPR001404">
    <property type="entry name" value="Hsp90_fam"/>
</dbReference>
<dbReference type="PRINTS" id="PR00775">
    <property type="entry name" value="HEATSHOCK90"/>
</dbReference>
<keyword evidence="2" id="KW-0547">Nucleotide-binding</keyword>
<dbReference type="PANTHER" id="PTHR11528">
    <property type="entry name" value="HEAT SHOCK PROTEIN 90 FAMILY MEMBER"/>
    <property type="match status" value="1"/>
</dbReference>
<name>X6MC16_RETFI</name>
<dbReference type="Proteomes" id="UP000023152">
    <property type="component" value="Unassembled WGS sequence"/>
</dbReference>
<reference evidence="5 6" key="1">
    <citation type="journal article" date="2013" name="Curr. Biol.">
        <title>The Genome of the Foraminiferan Reticulomyxa filosa.</title>
        <authorList>
            <person name="Glockner G."/>
            <person name="Hulsmann N."/>
            <person name="Schleicher M."/>
            <person name="Noegel A.A."/>
            <person name="Eichinger L."/>
            <person name="Gallinger C."/>
            <person name="Pawlowski J."/>
            <person name="Sierra R."/>
            <person name="Euteneuer U."/>
            <person name="Pillet L."/>
            <person name="Moustafa A."/>
            <person name="Platzer M."/>
            <person name="Groth M."/>
            <person name="Szafranski K."/>
            <person name="Schliwa M."/>
        </authorList>
    </citation>
    <scope>NUCLEOTIDE SEQUENCE [LARGE SCALE GENOMIC DNA]</scope>
</reference>
<protein>
    <recommendedName>
        <fullName evidence="7">Heat shock protein 90</fullName>
    </recommendedName>
</protein>